<dbReference type="EnsemblPlants" id="PGSC0003DMT400071615">
    <property type="protein sequence ID" value="PGSC0003DMT400071615"/>
    <property type="gene ID" value="PGSC0003DMG403027860"/>
</dbReference>
<protein>
    <submittedName>
        <fullName evidence="2">Uncharacterized protein</fullName>
    </submittedName>
</protein>
<dbReference type="HOGENOM" id="CLU_2692617_0_0_1"/>
<organism evidence="2 3">
    <name type="scientific">Solanum tuberosum</name>
    <name type="common">Potato</name>
    <dbReference type="NCBI Taxonomy" id="4113"/>
    <lineage>
        <taxon>Eukaryota</taxon>
        <taxon>Viridiplantae</taxon>
        <taxon>Streptophyta</taxon>
        <taxon>Embryophyta</taxon>
        <taxon>Tracheophyta</taxon>
        <taxon>Spermatophyta</taxon>
        <taxon>Magnoliopsida</taxon>
        <taxon>eudicotyledons</taxon>
        <taxon>Gunneridae</taxon>
        <taxon>Pentapetalae</taxon>
        <taxon>asterids</taxon>
        <taxon>lamiids</taxon>
        <taxon>Solanales</taxon>
        <taxon>Solanaceae</taxon>
        <taxon>Solanoideae</taxon>
        <taxon>Solaneae</taxon>
        <taxon>Solanum</taxon>
    </lineage>
</organism>
<feature type="compositionally biased region" description="Acidic residues" evidence="1">
    <location>
        <begin position="57"/>
        <end position="74"/>
    </location>
</feature>
<dbReference type="Proteomes" id="UP000011115">
    <property type="component" value="Unassembled WGS sequence"/>
</dbReference>
<feature type="region of interest" description="Disordered" evidence="1">
    <location>
        <begin position="51"/>
        <end position="74"/>
    </location>
</feature>
<reference evidence="2" key="2">
    <citation type="submission" date="2015-06" db="UniProtKB">
        <authorList>
            <consortium name="EnsemblPlants"/>
        </authorList>
    </citation>
    <scope>IDENTIFICATION</scope>
    <source>
        <strain evidence="2">DM1-3 516 R44</strain>
    </source>
</reference>
<accession>M1CP21</accession>
<proteinExistence type="predicted"/>
<dbReference type="AlphaFoldDB" id="M1CP21"/>
<keyword evidence="3" id="KW-1185">Reference proteome</keyword>
<evidence type="ECO:0000313" key="2">
    <source>
        <dbReference type="EnsemblPlants" id="PGSC0003DMT400071615"/>
    </source>
</evidence>
<dbReference type="Gramene" id="PGSC0003DMT400071615">
    <property type="protein sequence ID" value="PGSC0003DMT400071615"/>
    <property type="gene ID" value="PGSC0003DMG403027860"/>
</dbReference>
<name>M1CP21_SOLTU</name>
<evidence type="ECO:0000313" key="3">
    <source>
        <dbReference type="Proteomes" id="UP000011115"/>
    </source>
</evidence>
<dbReference type="PaxDb" id="4113-PGSC0003DMT400071615"/>
<sequence>MQFLPVPLSLAGNTSLTNPQLSPTTSYKDGPLLHQLEKTLLVRMFRKGRKQRRINENDVEEEKADDDEEEVAGL</sequence>
<dbReference type="InParanoid" id="M1CP21"/>
<reference evidence="3" key="1">
    <citation type="journal article" date="2011" name="Nature">
        <title>Genome sequence and analysis of the tuber crop potato.</title>
        <authorList>
            <consortium name="The Potato Genome Sequencing Consortium"/>
        </authorList>
    </citation>
    <scope>NUCLEOTIDE SEQUENCE [LARGE SCALE GENOMIC DNA]</scope>
    <source>
        <strain evidence="3">cv. DM1-3 516 R44</strain>
    </source>
</reference>
<feature type="region of interest" description="Disordered" evidence="1">
    <location>
        <begin position="1"/>
        <end position="30"/>
    </location>
</feature>
<feature type="compositionally biased region" description="Polar residues" evidence="1">
    <location>
        <begin position="11"/>
        <end position="27"/>
    </location>
</feature>
<evidence type="ECO:0000256" key="1">
    <source>
        <dbReference type="SAM" id="MobiDB-lite"/>
    </source>
</evidence>